<sequence>MANTFRQQLKVIRAEQLAAEKLAAENTVEATRACVFSEQGILPAGLYNLSHGAVSLCVNNGVVYQVKENVLGIDGPPEASARKEVEKIVAADGSAMIKSYETRVCSVTGLEFFLTERKDFGKVEFFSARHVYTDAKGIIMPWAKVHARLCGNLPSGEKTAVDAYGRLSDGTYISLPIEVDEDSPVEAPRKFAFEVEPSVSHRRFENLCAQKHTKEIDSAQLAEKAVMVDRIRMKEKWTSLAKIVSGRKNAPAVEIQLSESALEPVSPTKVMGLRDMKAAQRRANKAWKKRQNSARAIKIEAHLETMRVLNEGLAKVRAELRGLKPSTVVEEGSKVYFVEEIQACLERRKYSLLDQLYAEKNAIADLEESL</sequence>
<dbReference type="EMBL" id="LAZR01000519">
    <property type="protein sequence ID" value="KKN65651.1"/>
    <property type="molecule type" value="Genomic_DNA"/>
</dbReference>
<comment type="caution">
    <text evidence="1">The sequence shown here is derived from an EMBL/GenBank/DDBJ whole genome shotgun (WGS) entry which is preliminary data.</text>
</comment>
<reference evidence="1" key="1">
    <citation type="journal article" date="2015" name="Nature">
        <title>Complex archaea that bridge the gap between prokaryotes and eukaryotes.</title>
        <authorList>
            <person name="Spang A."/>
            <person name="Saw J.H."/>
            <person name="Jorgensen S.L."/>
            <person name="Zaremba-Niedzwiedzka K."/>
            <person name="Martijn J."/>
            <person name="Lind A.E."/>
            <person name="van Eijk R."/>
            <person name="Schleper C."/>
            <person name="Guy L."/>
            <person name="Ettema T.J."/>
        </authorList>
    </citation>
    <scope>NUCLEOTIDE SEQUENCE</scope>
</reference>
<accession>A0A0F9UWT3</accession>
<dbReference type="AlphaFoldDB" id="A0A0F9UWT3"/>
<protein>
    <submittedName>
        <fullName evidence="1">Uncharacterized protein</fullName>
    </submittedName>
</protein>
<name>A0A0F9UWT3_9ZZZZ</name>
<gene>
    <name evidence="1" type="ORF">LCGC14_0479670</name>
</gene>
<evidence type="ECO:0000313" key="1">
    <source>
        <dbReference type="EMBL" id="KKN65651.1"/>
    </source>
</evidence>
<organism evidence="1">
    <name type="scientific">marine sediment metagenome</name>
    <dbReference type="NCBI Taxonomy" id="412755"/>
    <lineage>
        <taxon>unclassified sequences</taxon>
        <taxon>metagenomes</taxon>
        <taxon>ecological metagenomes</taxon>
    </lineage>
</organism>
<proteinExistence type="predicted"/>